<dbReference type="Pfam" id="PF00202">
    <property type="entry name" value="Aminotran_3"/>
    <property type="match status" value="1"/>
</dbReference>
<keyword evidence="3 7" id="KW-0032">Aminotransferase</keyword>
<evidence type="ECO:0000256" key="1">
    <source>
        <dbReference type="ARBA" id="ARBA00001933"/>
    </source>
</evidence>
<dbReference type="Proteomes" id="UP000297245">
    <property type="component" value="Unassembled WGS sequence"/>
</dbReference>
<dbReference type="GO" id="GO:0030170">
    <property type="term" value="F:pyridoxal phosphate binding"/>
    <property type="evidence" value="ECO:0007669"/>
    <property type="project" value="InterPro"/>
</dbReference>
<evidence type="ECO:0000256" key="6">
    <source>
        <dbReference type="RuleBase" id="RU003560"/>
    </source>
</evidence>
<dbReference type="PANTHER" id="PTHR11986:SF79">
    <property type="entry name" value="ACETYLORNITHINE AMINOTRANSFERASE, MITOCHONDRIAL"/>
    <property type="match status" value="1"/>
</dbReference>
<dbReference type="InterPro" id="IPR015421">
    <property type="entry name" value="PyrdxlP-dep_Trfase_major"/>
</dbReference>
<dbReference type="InterPro" id="IPR050103">
    <property type="entry name" value="Class-III_PLP-dep_AT"/>
</dbReference>
<accession>A0A4V4HE96</accession>
<reference evidence="7 8" key="1">
    <citation type="journal article" date="2019" name="Nat. Ecol. Evol.">
        <title>Megaphylogeny resolves global patterns of mushroom evolution.</title>
        <authorList>
            <person name="Varga T."/>
            <person name="Krizsan K."/>
            <person name="Foldi C."/>
            <person name="Dima B."/>
            <person name="Sanchez-Garcia M."/>
            <person name="Sanchez-Ramirez S."/>
            <person name="Szollosi G.J."/>
            <person name="Szarkandi J.G."/>
            <person name="Papp V."/>
            <person name="Albert L."/>
            <person name="Andreopoulos W."/>
            <person name="Angelini C."/>
            <person name="Antonin V."/>
            <person name="Barry K.W."/>
            <person name="Bougher N.L."/>
            <person name="Buchanan P."/>
            <person name="Buyck B."/>
            <person name="Bense V."/>
            <person name="Catcheside P."/>
            <person name="Chovatia M."/>
            <person name="Cooper J."/>
            <person name="Damon W."/>
            <person name="Desjardin D."/>
            <person name="Finy P."/>
            <person name="Geml J."/>
            <person name="Haridas S."/>
            <person name="Hughes K."/>
            <person name="Justo A."/>
            <person name="Karasinski D."/>
            <person name="Kautmanova I."/>
            <person name="Kiss B."/>
            <person name="Kocsube S."/>
            <person name="Kotiranta H."/>
            <person name="LaButti K.M."/>
            <person name="Lechner B.E."/>
            <person name="Liimatainen K."/>
            <person name="Lipzen A."/>
            <person name="Lukacs Z."/>
            <person name="Mihaltcheva S."/>
            <person name="Morgado L.N."/>
            <person name="Niskanen T."/>
            <person name="Noordeloos M.E."/>
            <person name="Ohm R.A."/>
            <person name="Ortiz-Santana B."/>
            <person name="Ovrebo C."/>
            <person name="Racz N."/>
            <person name="Riley R."/>
            <person name="Savchenko A."/>
            <person name="Shiryaev A."/>
            <person name="Soop K."/>
            <person name="Spirin V."/>
            <person name="Szebenyi C."/>
            <person name="Tomsovsky M."/>
            <person name="Tulloss R.E."/>
            <person name="Uehling J."/>
            <person name="Grigoriev I.V."/>
            <person name="Vagvolgyi C."/>
            <person name="Papp T."/>
            <person name="Martin F.M."/>
            <person name="Miettinen O."/>
            <person name="Hibbett D.S."/>
            <person name="Nagy L.G."/>
        </authorList>
    </citation>
    <scope>NUCLEOTIDE SEQUENCE [LARGE SCALE GENOMIC DNA]</scope>
    <source>
        <strain evidence="7 8">CBS 962.96</strain>
    </source>
</reference>
<dbReference type="FunFam" id="3.40.640.10:FF:000013">
    <property type="entry name" value="4-aminobutyrate aminotransferase"/>
    <property type="match status" value="1"/>
</dbReference>
<evidence type="ECO:0000313" key="7">
    <source>
        <dbReference type="EMBL" id="THU90245.1"/>
    </source>
</evidence>
<sequence>MSSSSLSTTEKLQSFGERHVTKGIGRIAPGVMKKAEGSYVEYLDGKRMLDFTCGIGVTNLGHSHPKVSKAAAEQCMQLVHGQCSISFHEPYLRLIEKLLPIVPHPSLDSFFFWNSGSEAVEAALKMARATTGRQNVICMQGGYHGRTFGAMAVTRSKTGYSEGFHPLMPGVFVTPYPFWHQLGLPPSTPTQTLTQLALNQLHLLLQQQTSPSDTAAIIIEPVLGEGGYVPAPREFLVGLREVCDEHGILLIVDEVQSGFGRTGKMFAVEESGVRPDILVMAKGLANGFPLSGVVSRKEVTDKLRPGSMGGTYAGNAVSCAAACAVIDAMEEERVLENVKERFRLEPAALQDFDDSRSKSLAKRLVQNPRVWQTELKVTWDF</sequence>
<dbReference type="Gene3D" id="3.40.640.10">
    <property type="entry name" value="Type I PLP-dependent aspartate aminotransferase-like (Major domain)"/>
    <property type="match status" value="1"/>
</dbReference>
<gene>
    <name evidence="7" type="ORF">K435DRAFT_781326</name>
</gene>
<comment type="cofactor">
    <cofactor evidence="1">
        <name>pyridoxal 5'-phosphate</name>
        <dbReference type="ChEBI" id="CHEBI:597326"/>
    </cofactor>
</comment>
<organism evidence="7 8">
    <name type="scientific">Dendrothele bispora (strain CBS 962.96)</name>
    <dbReference type="NCBI Taxonomy" id="1314807"/>
    <lineage>
        <taxon>Eukaryota</taxon>
        <taxon>Fungi</taxon>
        <taxon>Dikarya</taxon>
        <taxon>Basidiomycota</taxon>
        <taxon>Agaricomycotina</taxon>
        <taxon>Agaricomycetes</taxon>
        <taxon>Agaricomycetidae</taxon>
        <taxon>Agaricales</taxon>
        <taxon>Agaricales incertae sedis</taxon>
        <taxon>Dendrothele</taxon>
    </lineage>
</organism>
<dbReference type="PIRSF" id="PIRSF000521">
    <property type="entry name" value="Transaminase_4ab_Lys_Orn"/>
    <property type="match status" value="1"/>
</dbReference>
<dbReference type="InterPro" id="IPR005814">
    <property type="entry name" value="Aminotrans_3"/>
</dbReference>
<evidence type="ECO:0000256" key="5">
    <source>
        <dbReference type="ARBA" id="ARBA00022898"/>
    </source>
</evidence>
<dbReference type="InterPro" id="IPR015424">
    <property type="entry name" value="PyrdxlP-dep_Trfase"/>
</dbReference>
<dbReference type="GO" id="GO:0042802">
    <property type="term" value="F:identical protein binding"/>
    <property type="evidence" value="ECO:0007669"/>
    <property type="project" value="TreeGrafter"/>
</dbReference>
<dbReference type="EMBL" id="ML179341">
    <property type="protein sequence ID" value="THU90245.1"/>
    <property type="molecule type" value="Genomic_DNA"/>
</dbReference>
<comment type="similarity">
    <text evidence="2 6">Belongs to the class-III pyridoxal-phosphate-dependent aminotransferase family.</text>
</comment>
<evidence type="ECO:0000256" key="2">
    <source>
        <dbReference type="ARBA" id="ARBA00008954"/>
    </source>
</evidence>
<dbReference type="InterPro" id="IPR015422">
    <property type="entry name" value="PyrdxlP-dep_Trfase_small"/>
</dbReference>
<dbReference type="PANTHER" id="PTHR11986">
    <property type="entry name" value="AMINOTRANSFERASE CLASS III"/>
    <property type="match status" value="1"/>
</dbReference>
<keyword evidence="8" id="KW-1185">Reference proteome</keyword>
<evidence type="ECO:0000256" key="4">
    <source>
        <dbReference type="ARBA" id="ARBA00022679"/>
    </source>
</evidence>
<dbReference type="CDD" id="cd00610">
    <property type="entry name" value="OAT_like"/>
    <property type="match status" value="1"/>
</dbReference>
<dbReference type="OrthoDB" id="10260828at2759"/>
<dbReference type="PROSITE" id="PS00600">
    <property type="entry name" value="AA_TRANSFER_CLASS_3"/>
    <property type="match status" value="1"/>
</dbReference>
<evidence type="ECO:0000313" key="8">
    <source>
        <dbReference type="Proteomes" id="UP000297245"/>
    </source>
</evidence>
<dbReference type="SUPFAM" id="SSF53383">
    <property type="entry name" value="PLP-dependent transferases"/>
    <property type="match status" value="1"/>
</dbReference>
<evidence type="ECO:0000256" key="3">
    <source>
        <dbReference type="ARBA" id="ARBA00022576"/>
    </source>
</evidence>
<name>A0A4V4HE96_DENBC</name>
<keyword evidence="5 6" id="KW-0663">Pyridoxal phosphate</keyword>
<protein>
    <submittedName>
        <fullName evidence="7">Aminotransferase class-III</fullName>
    </submittedName>
</protein>
<dbReference type="GO" id="GO:0008483">
    <property type="term" value="F:transaminase activity"/>
    <property type="evidence" value="ECO:0007669"/>
    <property type="project" value="UniProtKB-KW"/>
</dbReference>
<dbReference type="AlphaFoldDB" id="A0A4V4HE96"/>
<keyword evidence="4 7" id="KW-0808">Transferase</keyword>
<dbReference type="InterPro" id="IPR049704">
    <property type="entry name" value="Aminotrans_3_PPA_site"/>
</dbReference>
<dbReference type="Gene3D" id="3.90.1150.10">
    <property type="entry name" value="Aspartate Aminotransferase, domain 1"/>
    <property type="match status" value="1"/>
</dbReference>
<proteinExistence type="inferred from homology"/>